<dbReference type="EMBL" id="WNWR01000408">
    <property type="protein sequence ID" value="KAE9979638.1"/>
    <property type="molecule type" value="Genomic_DNA"/>
</dbReference>
<dbReference type="Pfam" id="PF11274">
    <property type="entry name" value="DUF3074"/>
    <property type="match status" value="1"/>
</dbReference>
<organism evidence="4 5">
    <name type="scientific">Venturia inaequalis</name>
    <name type="common">Apple scab fungus</name>
    <dbReference type="NCBI Taxonomy" id="5025"/>
    <lineage>
        <taxon>Eukaryota</taxon>
        <taxon>Fungi</taxon>
        <taxon>Dikarya</taxon>
        <taxon>Ascomycota</taxon>
        <taxon>Pezizomycotina</taxon>
        <taxon>Dothideomycetes</taxon>
        <taxon>Pleosporomycetidae</taxon>
        <taxon>Venturiales</taxon>
        <taxon>Venturiaceae</taxon>
        <taxon>Venturia</taxon>
    </lineage>
</organism>
<dbReference type="PANTHER" id="PTHR40370">
    <property type="entry name" value="EXPRESSED PROTEIN"/>
    <property type="match status" value="1"/>
</dbReference>
<dbReference type="AlphaFoldDB" id="A0A8H3V2R0"/>
<dbReference type="InterPro" id="IPR024500">
    <property type="entry name" value="DUF3074"/>
</dbReference>
<evidence type="ECO:0000313" key="4">
    <source>
        <dbReference type="EMBL" id="KAE9979638.1"/>
    </source>
</evidence>
<gene>
    <name evidence="3" type="ORF">BLS_000174</name>
    <name evidence="4" type="ORF">EG327_006936</name>
</gene>
<reference evidence="4 5" key="1">
    <citation type="submission" date="2019-07" db="EMBL/GenBank/DDBJ databases">
        <title>Venturia inaequalis Genome Resource.</title>
        <authorList>
            <person name="Lichtner F.J."/>
        </authorList>
    </citation>
    <scope>NUCLEOTIDE SEQUENCE [LARGE SCALE GENOMIC DNA]</scope>
    <source>
        <strain evidence="3">Bline_iso_100314</strain>
        <strain evidence="4 5">DMI_063113</strain>
    </source>
</reference>
<evidence type="ECO:0000313" key="3">
    <source>
        <dbReference type="EMBL" id="KAE9962566.1"/>
    </source>
</evidence>
<proteinExistence type="predicted"/>
<keyword evidence="5" id="KW-1185">Reference proteome</keyword>
<feature type="region of interest" description="Disordered" evidence="1">
    <location>
        <begin position="1"/>
        <end position="21"/>
    </location>
</feature>
<name>A0A8H3V2R0_VENIN</name>
<dbReference type="EMBL" id="WNWQ01001015">
    <property type="protein sequence ID" value="KAE9962566.1"/>
    <property type="molecule type" value="Genomic_DNA"/>
</dbReference>
<comment type="caution">
    <text evidence="4">The sequence shown here is derived from an EMBL/GenBank/DDBJ whole genome shotgun (WGS) entry which is preliminary data.</text>
</comment>
<accession>A0A8H3V2R0</accession>
<dbReference type="Proteomes" id="UP000433883">
    <property type="component" value="Unassembled WGS sequence"/>
</dbReference>
<evidence type="ECO:0000313" key="5">
    <source>
        <dbReference type="Proteomes" id="UP000490939"/>
    </source>
</evidence>
<dbReference type="PANTHER" id="PTHR40370:SF1">
    <property type="entry name" value="DUF3074 DOMAIN-CONTAINING PROTEIN"/>
    <property type="match status" value="1"/>
</dbReference>
<evidence type="ECO:0000259" key="2">
    <source>
        <dbReference type="Pfam" id="PF11274"/>
    </source>
</evidence>
<sequence>MASVQPRRLRLHPLPPTKLPHHETLKNVSETLPTLRDFCASVITEGRQLSETDLATHFIPDGKKTSSPAKAEVHLSKWTRKYDDPSDTSKQAAEYWFARHSEHKDPDPTWDDFVRGLYENHSENEAEYTPDVYDCREVCRWDVDAGEIEGMEGVTLRAVEMCHELPVVVNRVFATLVLTAKYVQGQGFIVVQIPLDLQGVEAAIYSNHTNTTHKDSDTAQKKKKVVVGQYVSVERCTYNEAEQVVSWDMATAADAKGDIPMWLQKPAMPGKVAVDVGFFAAFVEKQKR</sequence>
<evidence type="ECO:0000256" key="1">
    <source>
        <dbReference type="SAM" id="MobiDB-lite"/>
    </source>
</evidence>
<dbReference type="Proteomes" id="UP000490939">
    <property type="component" value="Unassembled WGS sequence"/>
</dbReference>
<protein>
    <recommendedName>
        <fullName evidence="2">DUF3074 domain-containing protein</fullName>
    </recommendedName>
</protein>
<feature type="domain" description="DUF3074" evidence="2">
    <location>
        <begin position="96"/>
        <end position="282"/>
    </location>
</feature>